<keyword evidence="3" id="KW-1185">Reference proteome</keyword>
<dbReference type="OrthoDB" id="9959348at2"/>
<protein>
    <recommendedName>
        <fullName evidence="4">DUF3592 domain-containing protein</fullName>
    </recommendedName>
</protein>
<evidence type="ECO:0000313" key="2">
    <source>
        <dbReference type="EMBL" id="SEG51339.1"/>
    </source>
</evidence>
<sequence>MNKLIKILFNLNYIFWSGLFLWSFVLLIGYNGLFNLFPFSCQNAFDIHFEKINNIYVVEYSYSNGFEKFQTNERVSKEMFISKIKGKNDFEICYNLKFPKLTYIKDLNLGVYRNRVSLVISILFLTFFFIIDLLIDKRYWINKYKKIF</sequence>
<evidence type="ECO:0008006" key="4">
    <source>
        <dbReference type="Google" id="ProtNLM"/>
    </source>
</evidence>
<reference evidence="3" key="1">
    <citation type="submission" date="2016-10" db="EMBL/GenBank/DDBJ databases">
        <authorList>
            <person name="Varghese N."/>
            <person name="Submissions S."/>
        </authorList>
    </citation>
    <scope>NUCLEOTIDE SEQUENCE [LARGE SCALE GENOMIC DNA]</scope>
    <source>
        <strain evidence="3">DSM 17298</strain>
    </source>
</reference>
<evidence type="ECO:0000313" key="3">
    <source>
        <dbReference type="Proteomes" id="UP000236736"/>
    </source>
</evidence>
<accession>A0A1H6ARI3</accession>
<keyword evidence="1" id="KW-1133">Transmembrane helix</keyword>
<organism evidence="2 3">
    <name type="scientific">Algoriphagus boritolerans DSM 17298 = JCM 18970</name>
    <dbReference type="NCBI Taxonomy" id="1120964"/>
    <lineage>
        <taxon>Bacteria</taxon>
        <taxon>Pseudomonadati</taxon>
        <taxon>Bacteroidota</taxon>
        <taxon>Cytophagia</taxon>
        <taxon>Cytophagales</taxon>
        <taxon>Cyclobacteriaceae</taxon>
        <taxon>Algoriphagus</taxon>
    </lineage>
</organism>
<evidence type="ECO:0000256" key="1">
    <source>
        <dbReference type="SAM" id="Phobius"/>
    </source>
</evidence>
<dbReference type="EMBL" id="FNVR01000059">
    <property type="protein sequence ID" value="SEG51339.1"/>
    <property type="molecule type" value="Genomic_DNA"/>
</dbReference>
<proteinExistence type="predicted"/>
<feature type="transmembrane region" description="Helical" evidence="1">
    <location>
        <begin position="7"/>
        <end position="30"/>
    </location>
</feature>
<dbReference type="AlphaFoldDB" id="A0A1H6ARI3"/>
<keyword evidence="1" id="KW-0472">Membrane</keyword>
<feature type="transmembrane region" description="Helical" evidence="1">
    <location>
        <begin position="116"/>
        <end position="135"/>
    </location>
</feature>
<name>A0A1H6ARI3_9BACT</name>
<dbReference type="STRING" id="1120964.GCA_001313265_07801"/>
<gene>
    <name evidence="2" type="ORF">SAMN03080598_04288</name>
</gene>
<dbReference type="RefSeq" id="WP_103926816.1">
    <property type="nucleotide sequence ID" value="NZ_FNVR01000059.1"/>
</dbReference>
<dbReference type="Proteomes" id="UP000236736">
    <property type="component" value="Unassembled WGS sequence"/>
</dbReference>
<keyword evidence="1" id="KW-0812">Transmembrane</keyword>